<evidence type="ECO:0000259" key="1">
    <source>
        <dbReference type="Pfam" id="PF17648"/>
    </source>
</evidence>
<dbReference type="PANTHER" id="PTHR38695:SF1">
    <property type="entry name" value="AMINO ACID PERMEASE_ SLC12A DOMAIN-CONTAINING PROTEIN"/>
    <property type="match status" value="1"/>
</dbReference>
<gene>
    <name evidence="2" type="ORF">K469DRAFT_577340</name>
</gene>
<dbReference type="OrthoDB" id="5358398at2759"/>
<sequence length="65" mass="7315">MPRKIFCPSSSCPAVRGSEKIFGNEIGHVHSYDGSLHLNLHPVEIEHVIEKAWGERHPLAREDSL</sequence>
<dbReference type="InterPro" id="IPR040841">
    <property type="entry name" value="Luciferase_dom"/>
</dbReference>
<dbReference type="Proteomes" id="UP000800200">
    <property type="component" value="Unassembled WGS sequence"/>
</dbReference>
<evidence type="ECO:0000313" key="3">
    <source>
        <dbReference type="Proteomes" id="UP000800200"/>
    </source>
</evidence>
<reference evidence="2" key="1">
    <citation type="journal article" date="2020" name="Stud. Mycol.">
        <title>101 Dothideomycetes genomes: a test case for predicting lifestyles and emergence of pathogens.</title>
        <authorList>
            <person name="Haridas S."/>
            <person name="Albert R."/>
            <person name="Binder M."/>
            <person name="Bloem J."/>
            <person name="Labutti K."/>
            <person name="Salamov A."/>
            <person name="Andreopoulos B."/>
            <person name="Baker S."/>
            <person name="Barry K."/>
            <person name="Bills G."/>
            <person name="Bluhm B."/>
            <person name="Cannon C."/>
            <person name="Castanera R."/>
            <person name="Culley D."/>
            <person name="Daum C."/>
            <person name="Ezra D."/>
            <person name="Gonzalez J."/>
            <person name="Henrissat B."/>
            <person name="Kuo A."/>
            <person name="Liang C."/>
            <person name="Lipzen A."/>
            <person name="Lutzoni F."/>
            <person name="Magnuson J."/>
            <person name="Mondo S."/>
            <person name="Nolan M."/>
            <person name="Ohm R."/>
            <person name="Pangilinan J."/>
            <person name="Park H.-J."/>
            <person name="Ramirez L."/>
            <person name="Alfaro M."/>
            <person name="Sun H."/>
            <person name="Tritt A."/>
            <person name="Yoshinaga Y."/>
            <person name="Zwiers L.-H."/>
            <person name="Turgeon B."/>
            <person name="Goodwin S."/>
            <person name="Spatafora J."/>
            <person name="Crous P."/>
            <person name="Grigoriev I."/>
        </authorList>
    </citation>
    <scope>NUCLEOTIDE SEQUENCE</scope>
    <source>
        <strain evidence="2">CBS 207.26</strain>
    </source>
</reference>
<name>A0A6A6E2K9_9PEZI</name>
<evidence type="ECO:0000313" key="2">
    <source>
        <dbReference type="EMBL" id="KAF2184952.1"/>
    </source>
</evidence>
<accession>A0A6A6E2K9</accession>
<organism evidence="2 3">
    <name type="scientific">Zopfia rhizophila CBS 207.26</name>
    <dbReference type="NCBI Taxonomy" id="1314779"/>
    <lineage>
        <taxon>Eukaryota</taxon>
        <taxon>Fungi</taxon>
        <taxon>Dikarya</taxon>
        <taxon>Ascomycota</taxon>
        <taxon>Pezizomycotina</taxon>
        <taxon>Dothideomycetes</taxon>
        <taxon>Dothideomycetes incertae sedis</taxon>
        <taxon>Zopfiaceae</taxon>
        <taxon>Zopfia</taxon>
    </lineage>
</organism>
<keyword evidence="3" id="KW-1185">Reference proteome</keyword>
<protein>
    <recommendedName>
        <fullName evidence="1">Luciferase domain-containing protein</fullName>
    </recommendedName>
</protein>
<dbReference type="EMBL" id="ML994635">
    <property type="protein sequence ID" value="KAF2184952.1"/>
    <property type="molecule type" value="Genomic_DNA"/>
</dbReference>
<proteinExistence type="predicted"/>
<dbReference type="Pfam" id="PF17648">
    <property type="entry name" value="Luciferase"/>
    <property type="match status" value="1"/>
</dbReference>
<dbReference type="AlphaFoldDB" id="A0A6A6E2K9"/>
<feature type="domain" description="Luciferase" evidence="1">
    <location>
        <begin position="23"/>
        <end position="62"/>
    </location>
</feature>
<dbReference type="InterPro" id="IPR048273">
    <property type="entry name" value="Luciferase"/>
</dbReference>
<dbReference type="PANTHER" id="PTHR38695">
    <property type="entry name" value="AMINO ACID PERMEASE_ SLC12A DOMAIN-CONTAINING PROTEIN"/>
    <property type="match status" value="1"/>
</dbReference>